<keyword evidence="1" id="KW-0472">Membrane</keyword>
<evidence type="ECO:0000313" key="4">
    <source>
        <dbReference type="Proteomes" id="UP000035444"/>
    </source>
</evidence>
<keyword evidence="4" id="KW-1185">Reference proteome</keyword>
<dbReference type="OrthoDB" id="1956824at2"/>
<organism evidence="3 4">
    <name type="scientific">Kiloniella spongiae</name>
    <dbReference type="NCBI Taxonomy" id="1489064"/>
    <lineage>
        <taxon>Bacteria</taxon>
        <taxon>Pseudomonadati</taxon>
        <taxon>Pseudomonadota</taxon>
        <taxon>Alphaproteobacteria</taxon>
        <taxon>Rhodospirillales</taxon>
        <taxon>Kiloniellaceae</taxon>
        <taxon>Kiloniella</taxon>
    </lineage>
</organism>
<protein>
    <recommendedName>
        <fullName evidence="2">DUF1468 domain-containing protein</fullName>
    </recommendedName>
</protein>
<dbReference type="Pfam" id="PF07331">
    <property type="entry name" value="TctB"/>
    <property type="match status" value="1"/>
</dbReference>
<gene>
    <name evidence="3" type="ORF">WH96_16135</name>
</gene>
<proteinExistence type="predicted"/>
<dbReference type="STRING" id="1489064.WH96_16135"/>
<evidence type="ECO:0000259" key="2">
    <source>
        <dbReference type="Pfam" id="PF07331"/>
    </source>
</evidence>
<dbReference type="InterPro" id="IPR009936">
    <property type="entry name" value="DUF1468"/>
</dbReference>
<sequence length="159" mass="17521">MTLSKEKAGALCFLVLAIAYGMEARHIPLFPGDELEPFTARTMPIALSWLTGIVSFLLLVLPQREETDDIFSVFRGLNWGKTFVLIALMVFYGLTLSPLGFLLSTALFLIGGIYALGERRWSVILLSSVPATVGFWFILDKLLGIYLAPGEIFTMLGAN</sequence>
<comment type="caution">
    <text evidence="3">The sequence shown here is derived from an EMBL/GenBank/DDBJ whole genome shotgun (WGS) entry which is preliminary data.</text>
</comment>
<evidence type="ECO:0000313" key="3">
    <source>
        <dbReference type="EMBL" id="KLN59699.1"/>
    </source>
</evidence>
<evidence type="ECO:0000256" key="1">
    <source>
        <dbReference type="SAM" id="Phobius"/>
    </source>
</evidence>
<dbReference type="RefSeq" id="WP_047765256.1">
    <property type="nucleotide sequence ID" value="NZ_LAQL01000011.1"/>
</dbReference>
<reference evidence="3 4" key="1">
    <citation type="submission" date="2015-03" db="EMBL/GenBank/DDBJ databases">
        <title>Genome Sequence of Kiloniella spongiae MEBiC09566, isolated from a marine sponge.</title>
        <authorList>
            <person name="Shao Z."/>
            <person name="Wang L."/>
            <person name="Li X."/>
        </authorList>
    </citation>
    <scope>NUCLEOTIDE SEQUENCE [LARGE SCALE GENOMIC DNA]</scope>
    <source>
        <strain evidence="3 4">MEBiC09566</strain>
    </source>
</reference>
<feature type="transmembrane region" description="Helical" evidence="1">
    <location>
        <begin position="121"/>
        <end position="139"/>
    </location>
</feature>
<dbReference type="Proteomes" id="UP000035444">
    <property type="component" value="Unassembled WGS sequence"/>
</dbReference>
<keyword evidence="1" id="KW-1133">Transmembrane helix</keyword>
<feature type="domain" description="DUF1468" evidence="2">
    <location>
        <begin position="9"/>
        <end position="147"/>
    </location>
</feature>
<feature type="transmembrane region" description="Helical" evidence="1">
    <location>
        <begin position="40"/>
        <end position="61"/>
    </location>
</feature>
<feature type="transmembrane region" description="Helical" evidence="1">
    <location>
        <begin position="82"/>
        <end position="115"/>
    </location>
</feature>
<dbReference type="AlphaFoldDB" id="A0A0H2MAZ1"/>
<dbReference type="EMBL" id="LAQL01000011">
    <property type="protein sequence ID" value="KLN59699.1"/>
    <property type="molecule type" value="Genomic_DNA"/>
</dbReference>
<name>A0A0H2MAZ1_9PROT</name>
<keyword evidence="1" id="KW-0812">Transmembrane</keyword>
<accession>A0A0H2MAZ1</accession>